<sequence length="55" mass="6477">MPDSVRNINMYQRFLVETTSVSNRTKNTWYQKHNEFMPAVWRPAMAAGDCLPMQN</sequence>
<evidence type="ECO:0000313" key="2">
    <source>
        <dbReference type="Proteomes" id="UP000294847"/>
    </source>
</evidence>
<gene>
    <name evidence="1" type="ORF">PoMZ_09700</name>
</gene>
<dbReference type="AlphaFoldDB" id="A0A4P7MV81"/>
<dbReference type="EMBL" id="CP034204">
    <property type="protein sequence ID" value="QBZ54009.1"/>
    <property type="molecule type" value="Genomic_DNA"/>
</dbReference>
<protein>
    <submittedName>
        <fullName evidence="1">Uncharacterized protein</fullName>
    </submittedName>
</protein>
<evidence type="ECO:0000313" key="1">
    <source>
        <dbReference type="EMBL" id="QBZ54009.1"/>
    </source>
</evidence>
<proteinExistence type="predicted"/>
<name>A0A4P7MV81_PYROR</name>
<reference evidence="1 2" key="1">
    <citation type="journal article" date="2019" name="Mol. Biol. Evol.">
        <title>Blast fungal genomes show frequent chromosomal changes, gene gains and losses, and effector gene turnover.</title>
        <authorList>
            <person name="Gomez Luciano L.B."/>
            <person name="Jason Tsai I."/>
            <person name="Chuma I."/>
            <person name="Tosa Y."/>
            <person name="Chen Y.H."/>
            <person name="Li J.Y."/>
            <person name="Li M.Y."/>
            <person name="Jade Lu M.Y."/>
            <person name="Nakayashiki H."/>
            <person name="Li W.H."/>
        </authorList>
    </citation>
    <scope>NUCLEOTIDE SEQUENCE [LARGE SCALE GENOMIC DNA]</scope>
    <source>
        <strain evidence="1">MZ5-1-6</strain>
    </source>
</reference>
<organism evidence="1 2">
    <name type="scientific">Pyricularia oryzae</name>
    <name type="common">Rice blast fungus</name>
    <name type="synonym">Magnaporthe oryzae</name>
    <dbReference type="NCBI Taxonomy" id="318829"/>
    <lineage>
        <taxon>Eukaryota</taxon>
        <taxon>Fungi</taxon>
        <taxon>Dikarya</taxon>
        <taxon>Ascomycota</taxon>
        <taxon>Pezizomycotina</taxon>
        <taxon>Sordariomycetes</taxon>
        <taxon>Sordariomycetidae</taxon>
        <taxon>Magnaporthales</taxon>
        <taxon>Pyriculariaceae</taxon>
        <taxon>Pyricularia</taxon>
    </lineage>
</organism>
<accession>A0A4P7MV81</accession>
<dbReference type="Proteomes" id="UP000294847">
    <property type="component" value="Chromosome 1"/>
</dbReference>